<protein>
    <submittedName>
        <fullName evidence="13">Uncharacterized protein</fullName>
    </submittedName>
</protein>
<dbReference type="AlphaFoldDB" id="V4BA03"/>
<evidence type="ECO:0000256" key="11">
    <source>
        <dbReference type="RuleBase" id="RU000679"/>
    </source>
</evidence>
<keyword evidence="3 11" id="KW-0894">Sodium channel</keyword>
<dbReference type="Proteomes" id="UP000030746">
    <property type="component" value="Unassembled WGS sequence"/>
</dbReference>
<name>V4BA03_LOTGI</name>
<comment type="subcellular location">
    <subcellularLocation>
        <location evidence="1">Membrane</location>
        <topology evidence="1">Multi-pass membrane protein</topology>
    </subcellularLocation>
</comment>
<keyword evidence="7 11" id="KW-0406">Ion transport</keyword>
<evidence type="ECO:0000313" key="13">
    <source>
        <dbReference type="EMBL" id="ESP02497.1"/>
    </source>
</evidence>
<keyword evidence="4 11" id="KW-0812">Transmembrane</keyword>
<dbReference type="GO" id="GO:0005886">
    <property type="term" value="C:plasma membrane"/>
    <property type="evidence" value="ECO:0007669"/>
    <property type="project" value="TreeGrafter"/>
</dbReference>
<evidence type="ECO:0000313" key="14">
    <source>
        <dbReference type="Proteomes" id="UP000030746"/>
    </source>
</evidence>
<evidence type="ECO:0000256" key="3">
    <source>
        <dbReference type="ARBA" id="ARBA00022461"/>
    </source>
</evidence>
<dbReference type="HOGENOM" id="CLU_020415_1_3_1"/>
<evidence type="ECO:0000256" key="9">
    <source>
        <dbReference type="ARBA" id="ARBA00023201"/>
    </source>
</evidence>
<gene>
    <name evidence="13" type="ORF">LOTGIDRAFT_171969</name>
</gene>
<reference evidence="13 14" key="1">
    <citation type="journal article" date="2013" name="Nature">
        <title>Insights into bilaterian evolution from three spiralian genomes.</title>
        <authorList>
            <person name="Simakov O."/>
            <person name="Marletaz F."/>
            <person name="Cho S.J."/>
            <person name="Edsinger-Gonzales E."/>
            <person name="Havlak P."/>
            <person name="Hellsten U."/>
            <person name="Kuo D.H."/>
            <person name="Larsson T."/>
            <person name="Lv J."/>
            <person name="Arendt D."/>
            <person name="Savage R."/>
            <person name="Osoegawa K."/>
            <person name="de Jong P."/>
            <person name="Grimwood J."/>
            <person name="Chapman J.A."/>
            <person name="Shapiro H."/>
            <person name="Aerts A."/>
            <person name="Otillar R.P."/>
            <person name="Terry A.Y."/>
            <person name="Boore J.L."/>
            <person name="Grigoriev I.V."/>
            <person name="Lindberg D.R."/>
            <person name="Seaver E.C."/>
            <person name="Weisblat D.A."/>
            <person name="Putnam N.H."/>
            <person name="Rokhsar D.S."/>
        </authorList>
    </citation>
    <scope>NUCLEOTIDE SEQUENCE [LARGE SCALE GENOMIC DNA]</scope>
</reference>
<dbReference type="OMA" id="MATICII"/>
<evidence type="ECO:0000256" key="1">
    <source>
        <dbReference type="ARBA" id="ARBA00004141"/>
    </source>
</evidence>
<dbReference type="EMBL" id="KB200213">
    <property type="protein sequence ID" value="ESP02497.1"/>
    <property type="molecule type" value="Genomic_DNA"/>
</dbReference>
<keyword evidence="6" id="KW-0915">Sodium</keyword>
<keyword evidence="10 11" id="KW-0407">Ion channel</keyword>
<evidence type="ECO:0000256" key="12">
    <source>
        <dbReference type="SAM" id="Phobius"/>
    </source>
</evidence>
<keyword evidence="9 11" id="KW-0739">Sodium transport</keyword>
<evidence type="ECO:0000256" key="10">
    <source>
        <dbReference type="ARBA" id="ARBA00023303"/>
    </source>
</evidence>
<organism evidence="13 14">
    <name type="scientific">Lottia gigantea</name>
    <name type="common">Giant owl limpet</name>
    <dbReference type="NCBI Taxonomy" id="225164"/>
    <lineage>
        <taxon>Eukaryota</taxon>
        <taxon>Metazoa</taxon>
        <taxon>Spiralia</taxon>
        <taxon>Lophotrochozoa</taxon>
        <taxon>Mollusca</taxon>
        <taxon>Gastropoda</taxon>
        <taxon>Patellogastropoda</taxon>
        <taxon>Lottioidea</taxon>
        <taxon>Lottiidae</taxon>
        <taxon>Lottia</taxon>
    </lineage>
</organism>
<dbReference type="Gene3D" id="2.60.470.10">
    <property type="entry name" value="Acid-sensing ion channels like domains"/>
    <property type="match status" value="1"/>
</dbReference>
<dbReference type="CTD" id="20241961"/>
<evidence type="ECO:0000256" key="5">
    <source>
        <dbReference type="ARBA" id="ARBA00022989"/>
    </source>
</evidence>
<dbReference type="PANTHER" id="PTHR11690">
    <property type="entry name" value="AMILORIDE-SENSITIVE SODIUM CHANNEL-RELATED"/>
    <property type="match status" value="1"/>
</dbReference>
<keyword evidence="2 11" id="KW-0813">Transport</keyword>
<accession>V4BA03</accession>
<dbReference type="OrthoDB" id="6154304at2759"/>
<dbReference type="PRINTS" id="PR01078">
    <property type="entry name" value="AMINACHANNEL"/>
</dbReference>
<evidence type="ECO:0000256" key="4">
    <source>
        <dbReference type="ARBA" id="ARBA00022692"/>
    </source>
</evidence>
<dbReference type="Pfam" id="PF00858">
    <property type="entry name" value="ASC"/>
    <property type="match status" value="1"/>
</dbReference>
<dbReference type="GeneID" id="20241961"/>
<evidence type="ECO:0000256" key="6">
    <source>
        <dbReference type="ARBA" id="ARBA00023053"/>
    </source>
</evidence>
<dbReference type="GO" id="GO:0015280">
    <property type="term" value="F:ligand-gated sodium channel activity"/>
    <property type="evidence" value="ECO:0007669"/>
    <property type="project" value="TreeGrafter"/>
</dbReference>
<dbReference type="RefSeq" id="XP_009046792.1">
    <property type="nucleotide sequence ID" value="XM_009048544.1"/>
</dbReference>
<evidence type="ECO:0000256" key="2">
    <source>
        <dbReference type="ARBA" id="ARBA00022448"/>
    </source>
</evidence>
<keyword evidence="5 12" id="KW-1133">Transmembrane helix</keyword>
<evidence type="ECO:0000256" key="7">
    <source>
        <dbReference type="ARBA" id="ARBA00023065"/>
    </source>
</evidence>
<feature type="transmembrane region" description="Helical" evidence="12">
    <location>
        <begin position="90"/>
        <end position="108"/>
    </location>
</feature>
<dbReference type="KEGG" id="lgi:LOTGIDRAFT_171969"/>
<comment type="similarity">
    <text evidence="11">Belongs to the amiloride-sensitive sodium channel (TC 1.A.6) family.</text>
</comment>
<evidence type="ECO:0000256" key="8">
    <source>
        <dbReference type="ARBA" id="ARBA00023136"/>
    </source>
</evidence>
<keyword evidence="8 12" id="KW-0472">Membrane</keyword>
<dbReference type="PANTHER" id="PTHR11690:SF300">
    <property type="entry name" value="PICKPOCKET PROTEIN 19"/>
    <property type="match status" value="1"/>
</dbReference>
<dbReference type="STRING" id="225164.V4BA03"/>
<keyword evidence="14" id="KW-1185">Reference proteome</keyword>
<dbReference type="InterPro" id="IPR001873">
    <property type="entry name" value="ENaC"/>
</dbReference>
<proteinExistence type="inferred from homology"/>
<sequence>MSVDLISIKRKDQDGNVPNFINLESLSYRPCNAKTMSRKKSETASMSNFVSHQTTCKKCTNTEWADFTQNTSLHGLRYIWEQNTFTLRRIVWLLLVLGGIGLMSYQIIDRVVYYFDSPVTVNLMVNFNKSLQFPSITFCNQNAFRSTVTAASGRYDLLTSIYNNFNNFSLDDLQKYNSQNISLDDLYLTSGHRIEDMVVRCKWRGKDCGPENFTRTISDKGVCFAFNSDKSNQLLVDSVGSENGLSITLNIEDYEYMPGPNDASGIKLLVHDVQQFPKVHELGIALSAGLESFVGLEFLSVSNLPKPHGHCENMKLKYFEVYSPDNCQIECLTELTIQNCGCRLQSMPYNSGYYFCFTPTSAIFVEQIGSLLSRGIRFVPWV</sequence>